<reference evidence="4 5" key="1">
    <citation type="submission" date="2016-10" db="EMBL/GenBank/DDBJ databases">
        <authorList>
            <person name="de Groot N.N."/>
        </authorList>
    </citation>
    <scope>NUCLEOTIDE SEQUENCE [LARGE SCALE GENOMIC DNA]</scope>
    <source>
        <strain evidence="4 5">DSM 20581</strain>
    </source>
</reference>
<protein>
    <submittedName>
        <fullName evidence="4">Ubiquinone/menaquinone biosynthesis C-methylase UbiE</fullName>
    </submittedName>
</protein>
<dbReference type="GO" id="GO:0008168">
    <property type="term" value="F:methyltransferase activity"/>
    <property type="evidence" value="ECO:0007669"/>
    <property type="project" value="UniProtKB-KW"/>
</dbReference>
<evidence type="ECO:0000256" key="1">
    <source>
        <dbReference type="ARBA" id="ARBA00022603"/>
    </source>
</evidence>
<dbReference type="InterPro" id="IPR029063">
    <property type="entry name" value="SAM-dependent_MTases_sf"/>
</dbReference>
<dbReference type="RefSeq" id="WP_092479694.1">
    <property type="nucleotide sequence ID" value="NZ_FOXW01000002.1"/>
</dbReference>
<keyword evidence="2" id="KW-0808">Transferase</keyword>
<evidence type="ECO:0000313" key="5">
    <source>
        <dbReference type="Proteomes" id="UP000199136"/>
    </source>
</evidence>
<feature type="domain" description="Methyltransferase" evidence="3">
    <location>
        <begin position="37"/>
        <end position="132"/>
    </location>
</feature>
<dbReference type="AlphaFoldDB" id="A0A1I5VVZ7"/>
<sequence length="245" mass="28551">MSYNIFAQVYDDLMDEELYDQWVLFTKKNLVEHHQNVLDLACGAGHLAIKMQQEGLKVTGLDLSAQMLEIAEKRSKEAGTVIPFVQGDMTDLTALEQFDAVTCYCDSICYLPDEESVQTAFNQVYQHLTEDGVFLFDVHSVYQIDEIFPGYTFNDQTEEVSFLWKSFAGEYPHSIEHDLTFFVYQDEIDLYERFDETHKERTYQLQTYVDMLKKAGFASIEVSAEYGEEEITEESTRWFFVCHKK</sequence>
<evidence type="ECO:0000259" key="3">
    <source>
        <dbReference type="Pfam" id="PF13649"/>
    </source>
</evidence>
<dbReference type="InterPro" id="IPR041698">
    <property type="entry name" value="Methyltransf_25"/>
</dbReference>
<proteinExistence type="predicted"/>
<keyword evidence="5" id="KW-1185">Reference proteome</keyword>
<dbReference type="STRING" id="82801.SAMN04488506_0624"/>
<dbReference type="OrthoDB" id="9811589at2"/>
<dbReference type="CDD" id="cd02440">
    <property type="entry name" value="AdoMet_MTases"/>
    <property type="match status" value="1"/>
</dbReference>
<dbReference type="Gene3D" id="2.20.25.110">
    <property type="entry name" value="S-adenosyl-L-methionine-dependent methyltransferases"/>
    <property type="match status" value="1"/>
</dbReference>
<evidence type="ECO:0000256" key="2">
    <source>
        <dbReference type="ARBA" id="ARBA00022679"/>
    </source>
</evidence>
<gene>
    <name evidence="4" type="ORF">SAMN04488506_0624</name>
</gene>
<dbReference type="Proteomes" id="UP000199136">
    <property type="component" value="Unassembled WGS sequence"/>
</dbReference>
<dbReference type="Pfam" id="PF13649">
    <property type="entry name" value="Methyltransf_25"/>
    <property type="match status" value="1"/>
</dbReference>
<dbReference type="Gene3D" id="3.40.50.150">
    <property type="entry name" value="Vaccinia Virus protein VP39"/>
    <property type="match status" value="1"/>
</dbReference>
<accession>A0A1I5VVZ7</accession>
<keyword evidence="4" id="KW-0830">Ubiquinone</keyword>
<name>A0A1I5VVZ7_9LACT</name>
<dbReference type="SUPFAM" id="SSF53335">
    <property type="entry name" value="S-adenosyl-L-methionine-dependent methyltransferases"/>
    <property type="match status" value="1"/>
</dbReference>
<dbReference type="PANTHER" id="PTHR43861">
    <property type="entry name" value="TRANS-ACONITATE 2-METHYLTRANSFERASE-RELATED"/>
    <property type="match status" value="1"/>
</dbReference>
<organism evidence="4 5">
    <name type="scientific">Desemzia incerta</name>
    <dbReference type="NCBI Taxonomy" id="82801"/>
    <lineage>
        <taxon>Bacteria</taxon>
        <taxon>Bacillati</taxon>
        <taxon>Bacillota</taxon>
        <taxon>Bacilli</taxon>
        <taxon>Lactobacillales</taxon>
        <taxon>Carnobacteriaceae</taxon>
        <taxon>Desemzia</taxon>
    </lineage>
</organism>
<dbReference type="PANTHER" id="PTHR43861:SF1">
    <property type="entry name" value="TRANS-ACONITATE 2-METHYLTRANSFERASE"/>
    <property type="match status" value="1"/>
</dbReference>
<keyword evidence="1 4" id="KW-0489">Methyltransferase</keyword>
<dbReference type="EMBL" id="FOXW01000002">
    <property type="protein sequence ID" value="SFQ11662.1"/>
    <property type="molecule type" value="Genomic_DNA"/>
</dbReference>
<evidence type="ECO:0000313" key="4">
    <source>
        <dbReference type="EMBL" id="SFQ11662.1"/>
    </source>
</evidence>
<dbReference type="GO" id="GO:0032259">
    <property type="term" value="P:methylation"/>
    <property type="evidence" value="ECO:0007669"/>
    <property type="project" value="UniProtKB-KW"/>
</dbReference>